<dbReference type="OrthoDB" id="9795769at2"/>
<feature type="domain" description="Phosphoribosyl-AMP cyclohydrolase" evidence="14">
    <location>
        <begin position="25"/>
        <end position="98"/>
    </location>
</feature>
<dbReference type="PANTHER" id="PTHR42945:SF9">
    <property type="entry name" value="HISTIDINE BIOSYNTHESIS BIFUNCTIONAL PROTEIN HISIE"/>
    <property type="match status" value="1"/>
</dbReference>
<evidence type="ECO:0000256" key="10">
    <source>
        <dbReference type="ARBA" id="ARBA00022490"/>
    </source>
</evidence>
<comment type="pathway">
    <text evidence="4">Amino-acid biosynthesis; L-histidine biosynthesis; L-histidine from 5-phospho-alpha-D-ribose 1-diphosphate: step 2/9.</text>
</comment>
<comment type="pathway">
    <text evidence="3">Amino-acid biosynthesis; L-histidine biosynthesis; L-histidine from 5-phospho-alpha-D-ribose 1-diphosphate: step 3/9.</text>
</comment>
<evidence type="ECO:0000256" key="9">
    <source>
        <dbReference type="ARBA" id="ARBA00017720"/>
    </source>
</evidence>
<organism evidence="15 16">
    <name type="scientific">Exiguobacterium indicum</name>
    <dbReference type="NCBI Taxonomy" id="296995"/>
    <lineage>
        <taxon>Bacteria</taxon>
        <taxon>Bacillati</taxon>
        <taxon>Bacillota</taxon>
        <taxon>Bacilli</taxon>
        <taxon>Bacillales</taxon>
        <taxon>Bacillales Family XII. Incertae Sedis</taxon>
        <taxon>Exiguobacterium</taxon>
    </lineage>
</organism>
<dbReference type="InterPro" id="IPR002496">
    <property type="entry name" value="PRib_AMP_CycHydrolase_dom"/>
</dbReference>
<comment type="similarity">
    <text evidence="5">In the C-terminal section; belongs to the PRA-PH family.</text>
</comment>
<evidence type="ECO:0000256" key="6">
    <source>
        <dbReference type="ARBA" id="ARBA00008299"/>
    </source>
</evidence>
<dbReference type="EMBL" id="LNQL01000001">
    <property type="protein sequence ID" value="KSU50193.1"/>
    <property type="molecule type" value="Genomic_DNA"/>
</dbReference>
<evidence type="ECO:0000256" key="2">
    <source>
        <dbReference type="ARBA" id="ARBA00001460"/>
    </source>
</evidence>
<evidence type="ECO:0000256" key="3">
    <source>
        <dbReference type="ARBA" id="ARBA00005169"/>
    </source>
</evidence>
<comment type="caution">
    <text evidence="15">The sequence shown here is derived from an EMBL/GenBank/DDBJ whole genome shotgun (WGS) entry which is preliminary data.</text>
</comment>
<comment type="catalytic activity">
    <reaction evidence="1">
        <text>1-(5-phospho-beta-D-ribosyl)-5'-AMP + H2O = 1-(5-phospho-beta-D-ribosyl)-5-[(5-phospho-beta-D-ribosylamino)methylideneamino]imidazole-4-carboxamide</text>
        <dbReference type="Rhea" id="RHEA:20049"/>
        <dbReference type="ChEBI" id="CHEBI:15377"/>
        <dbReference type="ChEBI" id="CHEBI:58435"/>
        <dbReference type="ChEBI" id="CHEBI:59457"/>
        <dbReference type="EC" id="3.5.4.19"/>
    </reaction>
</comment>
<dbReference type="InterPro" id="IPR038019">
    <property type="entry name" value="PRib_AMP_CycHydrolase_sf"/>
</dbReference>
<sequence>MTTLNFSKGLVAAVVVDEQTNDVLMVGFMDQAAYDKTLATGLVTFFSRTKNRLWTKGETSGNTLELKRMWIDCDQDSLLIAVKANGPTCHTGNRSCFYTEVEVPNVIRTGTDRQSED</sequence>
<reference evidence="15 16" key="1">
    <citation type="journal article" date="2015" name="Int. J. Syst. Evol. Microbiol.">
        <title>Exiguobacterium enclense sp. nov., isolated from sediment.</title>
        <authorList>
            <person name="Dastager S.G."/>
            <person name="Mawlankar R."/>
            <person name="Sonalkar V.V."/>
            <person name="Thorat M.N."/>
            <person name="Mual P."/>
            <person name="Verma A."/>
            <person name="Krishnamurthi S."/>
            <person name="Tang S.K."/>
            <person name="Li W.J."/>
        </authorList>
    </citation>
    <scope>NUCLEOTIDE SEQUENCE [LARGE SCALE GENOMIC DNA]</scope>
    <source>
        <strain evidence="15 16">NIO-1109</strain>
    </source>
</reference>
<dbReference type="AlphaFoldDB" id="A0A0V8GJ77"/>
<evidence type="ECO:0000313" key="15">
    <source>
        <dbReference type="EMBL" id="KSU50193.1"/>
    </source>
</evidence>
<dbReference type="GO" id="GO:0000105">
    <property type="term" value="P:L-histidine biosynthetic process"/>
    <property type="evidence" value="ECO:0007669"/>
    <property type="project" value="UniProtKB-UniPathway"/>
</dbReference>
<evidence type="ECO:0000256" key="5">
    <source>
        <dbReference type="ARBA" id="ARBA00007731"/>
    </source>
</evidence>
<accession>A0A0V8GJ77</accession>
<dbReference type="GO" id="GO:0004636">
    <property type="term" value="F:phosphoribosyl-ATP diphosphatase activity"/>
    <property type="evidence" value="ECO:0007669"/>
    <property type="project" value="UniProtKB-EC"/>
</dbReference>
<dbReference type="SUPFAM" id="SSF141734">
    <property type="entry name" value="HisI-like"/>
    <property type="match status" value="1"/>
</dbReference>
<evidence type="ECO:0000256" key="1">
    <source>
        <dbReference type="ARBA" id="ARBA00000024"/>
    </source>
</evidence>
<dbReference type="Gene3D" id="3.10.20.810">
    <property type="entry name" value="Phosphoribosyl-AMP cyclohydrolase"/>
    <property type="match status" value="1"/>
</dbReference>
<evidence type="ECO:0000259" key="14">
    <source>
        <dbReference type="Pfam" id="PF01502"/>
    </source>
</evidence>
<dbReference type="PANTHER" id="PTHR42945">
    <property type="entry name" value="HISTIDINE BIOSYNTHESIS BIFUNCTIONAL PROTEIN"/>
    <property type="match status" value="1"/>
</dbReference>
<keyword evidence="13" id="KW-0368">Histidine biosynthesis</keyword>
<gene>
    <name evidence="15" type="ORF">AS033_02115</name>
</gene>
<evidence type="ECO:0000256" key="7">
    <source>
        <dbReference type="ARBA" id="ARBA00012414"/>
    </source>
</evidence>
<protein>
    <recommendedName>
        <fullName evidence="9">Histidine biosynthesis bifunctional protein HisIE</fullName>
        <ecNumber evidence="8">3.5.4.19</ecNumber>
        <ecNumber evidence="7">3.6.1.31</ecNumber>
    </recommendedName>
</protein>
<comment type="similarity">
    <text evidence="6">In the N-terminal section; belongs to the PRA-CH family.</text>
</comment>
<dbReference type="GO" id="GO:0004635">
    <property type="term" value="F:phosphoribosyl-AMP cyclohydrolase activity"/>
    <property type="evidence" value="ECO:0007669"/>
    <property type="project" value="UniProtKB-EC"/>
</dbReference>
<evidence type="ECO:0000256" key="8">
    <source>
        <dbReference type="ARBA" id="ARBA00012721"/>
    </source>
</evidence>
<evidence type="ECO:0000256" key="12">
    <source>
        <dbReference type="ARBA" id="ARBA00022801"/>
    </source>
</evidence>
<evidence type="ECO:0000256" key="11">
    <source>
        <dbReference type="ARBA" id="ARBA00022605"/>
    </source>
</evidence>
<keyword evidence="11" id="KW-0028">Amino-acid biosynthesis</keyword>
<keyword evidence="12 15" id="KW-0378">Hydrolase</keyword>
<dbReference type="Proteomes" id="UP000053797">
    <property type="component" value="Unassembled WGS sequence"/>
</dbReference>
<proteinExistence type="inferred from homology"/>
<evidence type="ECO:0000256" key="4">
    <source>
        <dbReference type="ARBA" id="ARBA00005204"/>
    </source>
</evidence>
<name>A0A0V8GJ77_9BACL</name>
<keyword evidence="10" id="KW-0963">Cytoplasm</keyword>
<dbReference type="NCBIfam" id="NF000768">
    <property type="entry name" value="PRK00051.1"/>
    <property type="match status" value="1"/>
</dbReference>
<evidence type="ECO:0000313" key="16">
    <source>
        <dbReference type="Proteomes" id="UP000053797"/>
    </source>
</evidence>
<dbReference type="UniPathway" id="UPA00031">
    <property type="reaction ID" value="UER00008"/>
</dbReference>
<dbReference type="EC" id="3.6.1.31" evidence="7"/>
<comment type="catalytic activity">
    <reaction evidence="2">
        <text>1-(5-phospho-beta-D-ribosyl)-ATP + H2O = 1-(5-phospho-beta-D-ribosyl)-5'-AMP + diphosphate + H(+)</text>
        <dbReference type="Rhea" id="RHEA:22828"/>
        <dbReference type="ChEBI" id="CHEBI:15377"/>
        <dbReference type="ChEBI" id="CHEBI:15378"/>
        <dbReference type="ChEBI" id="CHEBI:33019"/>
        <dbReference type="ChEBI" id="CHEBI:59457"/>
        <dbReference type="ChEBI" id="CHEBI:73183"/>
        <dbReference type="EC" id="3.6.1.31"/>
    </reaction>
</comment>
<dbReference type="FunFam" id="3.10.20.810:FF:000001">
    <property type="entry name" value="Histidine biosynthesis bifunctional protein HisIE"/>
    <property type="match status" value="1"/>
</dbReference>
<dbReference type="Pfam" id="PF01502">
    <property type="entry name" value="PRA-CH"/>
    <property type="match status" value="1"/>
</dbReference>
<dbReference type="EC" id="3.5.4.19" evidence="8"/>
<evidence type="ECO:0000256" key="13">
    <source>
        <dbReference type="ARBA" id="ARBA00023102"/>
    </source>
</evidence>